<feature type="transmembrane region" description="Helical" evidence="12">
    <location>
        <begin position="117"/>
        <end position="136"/>
    </location>
</feature>
<dbReference type="InterPro" id="IPR023298">
    <property type="entry name" value="ATPase_P-typ_TM_dom_sf"/>
</dbReference>
<evidence type="ECO:0000313" key="14">
    <source>
        <dbReference type="EMBL" id="PMD04829.1"/>
    </source>
</evidence>
<gene>
    <name evidence="14" type="ORF">CJ199_10740</name>
</gene>
<evidence type="ECO:0000256" key="10">
    <source>
        <dbReference type="ARBA" id="ARBA00049360"/>
    </source>
</evidence>
<dbReference type="Gene3D" id="2.70.150.10">
    <property type="entry name" value="Calcium-transporting ATPase, cytoplasmic transduction domain A"/>
    <property type="match status" value="1"/>
</dbReference>
<dbReference type="Gene3D" id="3.40.1110.10">
    <property type="entry name" value="Calcium-transporting ATPase, cytoplasmic domain N"/>
    <property type="match status" value="1"/>
</dbReference>
<dbReference type="NCBIfam" id="TIGR01511">
    <property type="entry name" value="ATPase-IB1_Cu"/>
    <property type="match status" value="1"/>
</dbReference>
<evidence type="ECO:0000256" key="7">
    <source>
        <dbReference type="ARBA" id="ARBA00022967"/>
    </source>
</evidence>
<sequence>MSGTRTRDVELDITGMTCSSCANRIEKKLNKLDGVQATVNLPLNSALVEVGPDVPNDLLLATVEKAGYSATVHNPVDPVPDNPDPRGFRPRLLVGFILGIPVVVISMFVHFPGWQWVVLALALPIITWGGWPYYVAAYKAARGGLGTMDTLITLGVWAACGYSFYRLIRAVSTQGFAISPHEYVWFESAVAIIVFITLGRLIEEGAKNRATRALKELLELGASSANVIRDGREWKVPVEKLSVGDEFRVRPGETIATDGEVISGESAVDESALTGEPTPVDVGPGSTVTGATINTTGSMVVRATRVGEDTAFAHIAKLVSRAQTSKPAMQRLADKISGIFVPVVIVIALLTLMVWGVKGDWTGGLYAMIAVLVVACPCALGLATPIAVVTVSQLGSENGIVVSGPEVMEHARKVTTVVLDKTGTLTRGHMQVVSHDLGERELTLAANAERNSEHPIARALAEASTEELDVTDFTSIPGGGVRATVDGHSVLVARPQLVSEETGAQIPPSDTTRVAVAIDGKYAGAVDVADTIKDSSAHAIASLHKLGLQTVMLTGDAPGPANAVANELGIDTVIADVRPEHKLDHIDQLQKSGEHVAMVGDGVNDAAALAQANLGVAMGEGTDAAIAASDVTLTRSDPATIPAAIRLARMGVALIKVNLFWAFSYNLVMIPFAMFGKLDPMLAGQAMAMSSILVVLMSLVSVVPMSRVLAKTMQGNA</sequence>
<comment type="catalytic activity">
    <reaction evidence="10">
        <text>ATP + H2O = ADP + phosphate + H(+)</text>
        <dbReference type="Rhea" id="RHEA:13065"/>
        <dbReference type="ChEBI" id="CHEBI:15377"/>
        <dbReference type="ChEBI" id="CHEBI:15378"/>
        <dbReference type="ChEBI" id="CHEBI:30616"/>
        <dbReference type="ChEBI" id="CHEBI:43474"/>
        <dbReference type="ChEBI" id="CHEBI:456216"/>
    </reaction>
</comment>
<dbReference type="PRINTS" id="PR00943">
    <property type="entry name" value="CUATPASE"/>
</dbReference>
<dbReference type="InterPro" id="IPR018303">
    <property type="entry name" value="ATPase_P-typ_P_site"/>
</dbReference>
<dbReference type="Gene3D" id="3.30.70.100">
    <property type="match status" value="1"/>
</dbReference>
<proteinExistence type="inferred from homology"/>
<protein>
    <recommendedName>
        <fullName evidence="11">Cation-transporting P-type ATPase B</fullName>
    </recommendedName>
</protein>
<keyword evidence="6 12" id="KW-0067">ATP-binding</keyword>
<dbReference type="SFLD" id="SFLDF00027">
    <property type="entry name" value="p-type_atpase"/>
    <property type="match status" value="1"/>
</dbReference>
<dbReference type="GO" id="GO:0043682">
    <property type="term" value="F:P-type divalent copper transporter activity"/>
    <property type="evidence" value="ECO:0007669"/>
    <property type="project" value="TreeGrafter"/>
</dbReference>
<evidence type="ECO:0000256" key="8">
    <source>
        <dbReference type="ARBA" id="ARBA00022989"/>
    </source>
</evidence>
<evidence type="ECO:0000256" key="1">
    <source>
        <dbReference type="ARBA" id="ARBA00004651"/>
    </source>
</evidence>
<keyword evidence="5 12" id="KW-0547">Nucleotide-binding</keyword>
<dbReference type="GO" id="GO:0005524">
    <property type="term" value="F:ATP binding"/>
    <property type="evidence" value="ECO:0007669"/>
    <property type="project" value="UniProtKB-UniRule"/>
</dbReference>
<evidence type="ECO:0000256" key="6">
    <source>
        <dbReference type="ARBA" id="ARBA00022840"/>
    </source>
</evidence>
<feature type="transmembrane region" description="Helical" evidence="12">
    <location>
        <begin position="363"/>
        <end position="389"/>
    </location>
</feature>
<dbReference type="SFLD" id="SFLDS00003">
    <property type="entry name" value="Haloacid_Dehalogenase"/>
    <property type="match status" value="1"/>
</dbReference>
<dbReference type="Pfam" id="PF00403">
    <property type="entry name" value="HMA"/>
    <property type="match status" value="1"/>
</dbReference>
<feature type="transmembrane region" description="Helical" evidence="12">
    <location>
        <begin position="682"/>
        <end position="703"/>
    </location>
</feature>
<dbReference type="Pfam" id="PF00702">
    <property type="entry name" value="Hydrolase"/>
    <property type="match status" value="1"/>
</dbReference>
<dbReference type="PANTHER" id="PTHR43520">
    <property type="entry name" value="ATP7, ISOFORM B"/>
    <property type="match status" value="1"/>
</dbReference>
<feature type="domain" description="HMA" evidence="13">
    <location>
        <begin position="7"/>
        <end position="71"/>
    </location>
</feature>
<dbReference type="SUPFAM" id="SSF81653">
    <property type="entry name" value="Calcium ATPase, transduction domain A"/>
    <property type="match status" value="1"/>
</dbReference>
<dbReference type="OrthoDB" id="7059309at2"/>
<evidence type="ECO:0000256" key="4">
    <source>
        <dbReference type="ARBA" id="ARBA00022723"/>
    </source>
</evidence>
<dbReference type="NCBIfam" id="TIGR01494">
    <property type="entry name" value="ATPase_P-type"/>
    <property type="match status" value="1"/>
</dbReference>
<dbReference type="NCBIfam" id="TIGR01525">
    <property type="entry name" value="ATPase-IB_hvy"/>
    <property type="match status" value="1"/>
</dbReference>
<dbReference type="PRINTS" id="PR00119">
    <property type="entry name" value="CATATPASE"/>
</dbReference>
<dbReference type="GO" id="GO:0016887">
    <property type="term" value="F:ATP hydrolysis activity"/>
    <property type="evidence" value="ECO:0007669"/>
    <property type="project" value="InterPro"/>
</dbReference>
<dbReference type="GO" id="GO:0005886">
    <property type="term" value="C:plasma membrane"/>
    <property type="evidence" value="ECO:0007669"/>
    <property type="project" value="UniProtKB-SubCell"/>
</dbReference>
<dbReference type="CDD" id="cd02094">
    <property type="entry name" value="P-type_ATPase_Cu-like"/>
    <property type="match status" value="1"/>
</dbReference>
<dbReference type="PROSITE" id="PS01047">
    <property type="entry name" value="HMA_1"/>
    <property type="match status" value="1"/>
</dbReference>
<dbReference type="AlphaFoldDB" id="A0A2N6VL48"/>
<accession>A0A2N6VL48</accession>
<dbReference type="PROSITE" id="PS50846">
    <property type="entry name" value="HMA_2"/>
    <property type="match status" value="1"/>
</dbReference>
<dbReference type="SFLD" id="SFLDG00002">
    <property type="entry name" value="C1.7:_P-type_atpase_like"/>
    <property type="match status" value="1"/>
</dbReference>
<dbReference type="GO" id="GO:0055070">
    <property type="term" value="P:copper ion homeostasis"/>
    <property type="evidence" value="ECO:0007669"/>
    <property type="project" value="TreeGrafter"/>
</dbReference>
<dbReference type="CDD" id="cd00371">
    <property type="entry name" value="HMA"/>
    <property type="match status" value="1"/>
</dbReference>
<evidence type="ECO:0000259" key="13">
    <source>
        <dbReference type="PROSITE" id="PS50846"/>
    </source>
</evidence>
<feature type="transmembrane region" description="Helical" evidence="12">
    <location>
        <begin position="92"/>
        <end position="111"/>
    </location>
</feature>
<keyword evidence="9 12" id="KW-0472">Membrane</keyword>
<dbReference type="SUPFAM" id="SSF56784">
    <property type="entry name" value="HAD-like"/>
    <property type="match status" value="1"/>
</dbReference>
<feature type="transmembrane region" description="Helical" evidence="12">
    <location>
        <begin position="336"/>
        <end position="357"/>
    </location>
</feature>
<dbReference type="SUPFAM" id="SSF55008">
    <property type="entry name" value="HMA, heavy metal-associated domain"/>
    <property type="match status" value="1"/>
</dbReference>
<evidence type="ECO:0000256" key="11">
    <source>
        <dbReference type="ARBA" id="ARBA00074171"/>
    </source>
</evidence>
<evidence type="ECO:0000256" key="9">
    <source>
        <dbReference type="ARBA" id="ARBA00023136"/>
    </source>
</evidence>
<dbReference type="GO" id="GO:0005507">
    <property type="term" value="F:copper ion binding"/>
    <property type="evidence" value="ECO:0007669"/>
    <property type="project" value="TreeGrafter"/>
</dbReference>
<keyword evidence="3 12" id="KW-0812">Transmembrane</keyword>
<name>A0A2N6VL48_9MICO</name>
<dbReference type="NCBIfam" id="TIGR01512">
    <property type="entry name" value="ATPase-IB2_Cd"/>
    <property type="match status" value="1"/>
</dbReference>
<dbReference type="FunFam" id="2.70.150.10:FF:000002">
    <property type="entry name" value="Copper-transporting ATPase 1, putative"/>
    <property type="match status" value="1"/>
</dbReference>
<feature type="transmembrane region" description="Helical" evidence="12">
    <location>
        <begin position="659"/>
        <end position="676"/>
    </location>
</feature>
<dbReference type="InterPro" id="IPR036163">
    <property type="entry name" value="HMA_dom_sf"/>
</dbReference>
<dbReference type="SUPFAM" id="SSF81665">
    <property type="entry name" value="Calcium ATPase, transmembrane domain M"/>
    <property type="match status" value="1"/>
</dbReference>
<dbReference type="InterPro" id="IPR006121">
    <property type="entry name" value="HMA_dom"/>
</dbReference>
<evidence type="ECO:0000256" key="5">
    <source>
        <dbReference type="ARBA" id="ARBA00022741"/>
    </source>
</evidence>
<dbReference type="InterPro" id="IPR044492">
    <property type="entry name" value="P_typ_ATPase_HD_dom"/>
</dbReference>
<dbReference type="InterPro" id="IPR017969">
    <property type="entry name" value="Heavy-metal-associated_CS"/>
</dbReference>
<reference evidence="14 15" key="1">
    <citation type="submission" date="2017-09" db="EMBL/GenBank/DDBJ databases">
        <title>Bacterial strain isolated from the female urinary microbiota.</title>
        <authorList>
            <person name="Thomas-White K."/>
            <person name="Kumar N."/>
            <person name="Forster S."/>
            <person name="Putonti C."/>
            <person name="Lawley T."/>
            <person name="Wolfe A.J."/>
        </authorList>
    </citation>
    <scope>NUCLEOTIDE SEQUENCE [LARGE SCALE GENOMIC DNA]</scope>
    <source>
        <strain evidence="14 15">UMB1301</strain>
    </source>
</reference>
<dbReference type="InterPro" id="IPR023214">
    <property type="entry name" value="HAD_sf"/>
</dbReference>
<dbReference type="InterPro" id="IPR036412">
    <property type="entry name" value="HAD-like_sf"/>
</dbReference>
<keyword evidence="8 12" id="KW-1133">Transmembrane helix</keyword>
<dbReference type="FunFam" id="3.30.70.100:FF:000005">
    <property type="entry name" value="Copper-exporting P-type ATPase A"/>
    <property type="match status" value="1"/>
</dbReference>
<evidence type="ECO:0000256" key="3">
    <source>
        <dbReference type="ARBA" id="ARBA00022692"/>
    </source>
</evidence>
<dbReference type="RefSeq" id="WP_102239469.1">
    <property type="nucleotide sequence ID" value="NZ_PNHK01000004.1"/>
</dbReference>
<keyword evidence="7" id="KW-1278">Translocase</keyword>
<evidence type="ECO:0000256" key="2">
    <source>
        <dbReference type="ARBA" id="ARBA00006024"/>
    </source>
</evidence>
<feature type="transmembrane region" description="Helical" evidence="12">
    <location>
        <begin position="183"/>
        <end position="202"/>
    </location>
</feature>
<organism evidence="14 15">
    <name type="scientific">Brevibacterium paucivorans</name>
    <dbReference type="NCBI Taxonomy" id="170994"/>
    <lineage>
        <taxon>Bacteria</taxon>
        <taxon>Bacillati</taxon>
        <taxon>Actinomycetota</taxon>
        <taxon>Actinomycetes</taxon>
        <taxon>Micrococcales</taxon>
        <taxon>Brevibacteriaceae</taxon>
        <taxon>Brevibacterium</taxon>
    </lineage>
</organism>
<dbReference type="PROSITE" id="PS01229">
    <property type="entry name" value="COF_2"/>
    <property type="match status" value="1"/>
</dbReference>
<comment type="caution">
    <text evidence="14">The sequence shown here is derived from an EMBL/GenBank/DDBJ whole genome shotgun (WGS) entry which is preliminary data.</text>
</comment>
<keyword evidence="4 12" id="KW-0479">Metal-binding</keyword>
<dbReference type="Proteomes" id="UP000235598">
    <property type="component" value="Unassembled WGS sequence"/>
</dbReference>
<comment type="similarity">
    <text evidence="2 12">Belongs to the cation transport ATPase (P-type) (TC 3.A.3) family. Type IB subfamily.</text>
</comment>
<evidence type="ECO:0000256" key="12">
    <source>
        <dbReference type="RuleBase" id="RU362081"/>
    </source>
</evidence>
<dbReference type="EMBL" id="PNHK01000004">
    <property type="protein sequence ID" value="PMD04829.1"/>
    <property type="molecule type" value="Genomic_DNA"/>
</dbReference>
<dbReference type="InterPro" id="IPR023299">
    <property type="entry name" value="ATPase_P-typ_cyto_dom_N"/>
</dbReference>
<dbReference type="InterPro" id="IPR008250">
    <property type="entry name" value="ATPase_P-typ_transduc_dom_A_sf"/>
</dbReference>
<dbReference type="InterPro" id="IPR001757">
    <property type="entry name" value="P_typ_ATPase"/>
</dbReference>
<dbReference type="InterPro" id="IPR027256">
    <property type="entry name" value="P-typ_ATPase_IB"/>
</dbReference>
<dbReference type="InterPro" id="IPR059000">
    <property type="entry name" value="ATPase_P-type_domA"/>
</dbReference>
<keyword evidence="12" id="KW-1003">Cell membrane</keyword>
<comment type="subcellular location">
    <subcellularLocation>
        <location evidence="1">Cell membrane</location>
        <topology evidence="1">Multi-pass membrane protein</topology>
    </subcellularLocation>
</comment>
<dbReference type="PROSITE" id="PS00154">
    <property type="entry name" value="ATPASE_E1_E2"/>
    <property type="match status" value="1"/>
</dbReference>
<dbReference type="PANTHER" id="PTHR43520:SF8">
    <property type="entry name" value="P-TYPE CU(+) TRANSPORTER"/>
    <property type="match status" value="1"/>
</dbReference>
<dbReference type="Gene3D" id="3.40.50.1000">
    <property type="entry name" value="HAD superfamily/HAD-like"/>
    <property type="match status" value="1"/>
</dbReference>
<evidence type="ECO:0000313" key="15">
    <source>
        <dbReference type="Proteomes" id="UP000235598"/>
    </source>
</evidence>
<feature type="transmembrane region" description="Helical" evidence="12">
    <location>
        <begin position="148"/>
        <end position="168"/>
    </location>
</feature>
<dbReference type="Pfam" id="PF00122">
    <property type="entry name" value="E1-E2_ATPase"/>
    <property type="match status" value="1"/>
</dbReference>